<dbReference type="InterPro" id="IPR004360">
    <property type="entry name" value="Glyas_Fos-R_dOase_dom"/>
</dbReference>
<evidence type="ECO:0000313" key="2">
    <source>
        <dbReference type="EMBL" id="MBP1963934.1"/>
    </source>
</evidence>
<dbReference type="InterPro" id="IPR037523">
    <property type="entry name" value="VOC_core"/>
</dbReference>
<dbReference type="PROSITE" id="PS51819">
    <property type="entry name" value="VOC"/>
    <property type="match status" value="1"/>
</dbReference>
<comment type="caution">
    <text evidence="2">The sequence shown here is derived from an EMBL/GenBank/DDBJ whole genome shotgun (WGS) entry which is preliminary data.</text>
</comment>
<dbReference type="Proteomes" id="UP001519344">
    <property type="component" value="Unassembled WGS sequence"/>
</dbReference>
<sequence length="130" mass="14798">MSELQELHVQSPIKNRISTVFLPVRNIERARDWYCKMLGLAADGEILFGHLYALPMEGVSLVLDQMPMWGGDKPDGPPAYQTPAFMFQTDDIQAAYQFMKANNVELVTEIQGEQWFVFKDPDGNLLMVCK</sequence>
<feature type="domain" description="VOC" evidence="1">
    <location>
        <begin position="16"/>
        <end position="130"/>
    </location>
</feature>
<organism evidence="2 3">
    <name type="scientific">Paenibacillus aceris</name>
    <dbReference type="NCBI Taxonomy" id="869555"/>
    <lineage>
        <taxon>Bacteria</taxon>
        <taxon>Bacillati</taxon>
        <taxon>Bacillota</taxon>
        <taxon>Bacilli</taxon>
        <taxon>Bacillales</taxon>
        <taxon>Paenibacillaceae</taxon>
        <taxon>Paenibacillus</taxon>
    </lineage>
</organism>
<accession>A0ABS4HZ31</accession>
<evidence type="ECO:0000259" key="1">
    <source>
        <dbReference type="PROSITE" id="PS51819"/>
    </source>
</evidence>
<name>A0ABS4HZ31_9BACL</name>
<reference evidence="2 3" key="1">
    <citation type="submission" date="2021-03" db="EMBL/GenBank/DDBJ databases">
        <title>Genomic Encyclopedia of Type Strains, Phase IV (KMG-IV): sequencing the most valuable type-strain genomes for metagenomic binning, comparative biology and taxonomic classification.</title>
        <authorList>
            <person name="Goeker M."/>
        </authorList>
    </citation>
    <scope>NUCLEOTIDE SEQUENCE [LARGE SCALE GENOMIC DNA]</scope>
    <source>
        <strain evidence="2 3">DSM 24950</strain>
    </source>
</reference>
<dbReference type="Gene3D" id="3.10.180.10">
    <property type="entry name" value="2,3-Dihydroxybiphenyl 1,2-Dioxygenase, domain 1"/>
    <property type="match status" value="1"/>
</dbReference>
<keyword evidence="3" id="KW-1185">Reference proteome</keyword>
<dbReference type="RefSeq" id="WP_209855888.1">
    <property type="nucleotide sequence ID" value="NZ_JAAOZR010000007.1"/>
</dbReference>
<proteinExistence type="predicted"/>
<dbReference type="Pfam" id="PF00903">
    <property type="entry name" value="Glyoxalase"/>
    <property type="match status" value="1"/>
</dbReference>
<protein>
    <submittedName>
        <fullName evidence="2">Catechol 2,3-dioxygenase-like lactoylglutathione lyase family enzyme</fullName>
    </submittedName>
</protein>
<dbReference type="SUPFAM" id="SSF54593">
    <property type="entry name" value="Glyoxalase/Bleomycin resistance protein/Dihydroxybiphenyl dioxygenase"/>
    <property type="match status" value="1"/>
</dbReference>
<gene>
    <name evidence="2" type="ORF">J2Z65_003155</name>
</gene>
<dbReference type="EMBL" id="JAGGKV010000007">
    <property type="protein sequence ID" value="MBP1963934.1"/>
    <property type="molecule type" value="Genomic_DNA"/>
</dbReference>
<dbReference type="InterPro" id="IPR029068">
    <property type="entry name" value="Glyas_Bleomycin-R_OHBP_Dase"/>
</dbReference>
<evidence type="ECO:0000313" key="3">
    <source>
        <dbReference type="Proteomes" id="UP001519344"/>
    </source>
</evidence>